<keyword evidence="2" id="KW-1185">Reference proteome</keyword>
<dbReference type="Pfam" id="PF02924">
    <property type="entry name" value="HDPD"/>
    <property type="match status" value="1"/>
</dbReference>
<dbReference type="SUPFAM" id="SSF51274">
    <property type="entry name" value="Head decoration protein D (gpD, major capsid protein D)"/>
    <property type="match status" value="1"/>
</dbReference>
<dbReference type="Gene3D" id="2.40.300.10">
    <property type="entry name" value="Head decoration protein D"/>
    <property type="match status" value="1"/>
</dbReference>
<evidence type="ECO:0000313" key="2">
    <source>
        <dbReference type="Proteomes" id="UP000502584"/>
    </source>
</evidence>
<reference evidence="1 2" key="1">
    <citation type="submission" date="2019-10" db="EMBL/GenBank/DDBJ databases">
        <title>Genome of the temperate Pseudomonas aerugionosa phage vB_Pae-SS2019XI.</title>
        <authorList>
            <person name="Hammerl J.A."/>
            <person name="Jaeckel C."/>
            <person name="Schnehle S."/>
            <person name="Schmoger S."/>
        </authorList>
    </citation>
    <scope>NUCLEOTIDE SEQUENCE [LARGE SCALE GENOMIC DNA]</scope>
</reference>
<organism evidence="1 2">
    <name type="scientific">Pseudomonas phage vB_Pae-SS2019XI</name>
    <dbReference type="NCBI Taxonomy" id="2660688"/>
    <lineage>
        <taxon>Viruses</taxon>
        <taxon>Duplodnaviria</taxon>
        <taxon>Heunggongvirae</taxon>
        <taxon>Uroviricota</taxon>
        <taxon>Caudoviricetes</taxon>
        <taxon>Casjensviridae</taxon>
        <taxon>Maxdohrnvirus</taxon>
        <taxon>Maxdohrnvirus SS2019XI</taxon>
    </lineage>
</organism>
<proteinExistence type="predicted"/>
<dbReference type="EMBL" id="MN536026">
    <property type="protein sequence ID" value="QIG56884.1"/>
    <property type="molecule type" value="Genomic_DNA"/>
</dbReference>
<sequence length="127" mass="13373">MTEFLAGSGRMNFPQAPQLFAGSLEVTTNRRPVKDGLKFAQYEVIAIVGDEIVKFDPAGTDGSEKAAGILLNSVDTSATGTTGQDSAFYTGGDFNHEALIWPATVTTLAQRRAVFATTATIAISSVL</sequence>
<accession>A0A6G6XGE2</accession>
<protein>
    <submittedName>
        <fullName evidence="1">Head decoration protein</fullName>
    </submittedName>
</protein>
<dbReference type="InterPro" id="IPR036630">
    <property type="entry name" value="Head_decoration_D_sf"/>
</dbReference>
<dbReference type="Proteomes" id="UP000502584">
    <property type="component" value="Segment"/>
</dbReference>
<dbReference type="InterPro" id="IPR004195">
    <property type="entry name" value="Head_decoration_D"/>
</dbReference>
<gene>
    <name evidence="1" type="ORF">vBPaeSS2019XI_006</name>
</gene>
<name>A0A6G6XGE2_9CAUD</name>
<evidence type="ECO:0000313" key="1">
    <source>
        <dbReference type="EMBL" id="QIG56884.1"/>
    </source>
</evidence>